<organism evidence="1 2">
    <name type="scientific">Haloferula luteola</name>
    <dbReference type="NCBI Taxonomy" id="595692"/>
    <lineage>
        <taxon>Bacteria</taxon>
        <taxon>Pseudomonadati</taxon>
        <taxon>Verrucomicrobiota</taxon>
        <taxon>Verrucomicrobiia</taxon>
        <taxon>Verrucomicrobiales</taxon>
        <taxon>Verrucomicrobiaceae</taxon>
        <taxon>Haloferula</taxon>
    </lineage>
</organism>
<keyword evidence="2" id="KW-1185">Reference proteome</keyword>
<accession>A0A840VHU8</accession>
<dbReference type="Proteomes" id="UP000557717">
    <property type="component" value="Unassembled WGS sequence"/>
</dbReference>
<sequence>MKASVQSLVVGLQIPAPILLAKHVHPASGTWFESPV</sequence>
<evidence type="ECO:0000313" key="2">
    <source>
        <dbReference type="Proteomes" id="UP000557717"/>
    </source>
</evidence>
<reference evidence="1 2" key="1">
    <citation type="submission" date="2020-08" db="EMBL/GenBank/DDBJ databases">
        <title>Genomic Encyclopedia of Type Strains, Phase IV (KMG-IV): sequencing the most valuable type-strain genomes for metagenomic binning, comparative biology and taxonomic classification.</title>
        <authorList>
            <person name="Goeker M."/>
        </authorList>
    </citation>
    <scope>NUCLEOTIDE SEQUENCE [LARGE SCALE GENOMIC DNA]</scope>
    <source>
        <strain evidence="1 2">YC6886</strain>
    </source>
</reference>
<dbReference type="AlphaFoldDB" id="A0A840VHU8"/>
<protein>
    <submittedName>
        <fullName evidence="1">Uncharacterized protein</fullName>
    </submittedName>
</protein>
<dbReference type="EMBL" id="JACHFD010000025">
    <property type="protein sequence ID" value="MBB5353410.1"/>
    <property type="molecule type" value="Genomic_DNA"/>
</dbReference>
<gene>
    <name evidence="1" type="ORF">HNR46_003667</name>
</gene>
<name>A0A840VHU8_9BACT</name>
<evidence type="ECO:0000313" key="1">
    <source>
        <dbReference type="EMBL" id="MBB5353410.1"/>
    </source>
</evidence>
<proteinExistence type="predicted"/>
<comment type="caution">
    <text evidence="1">The sequence shown here is derived from an EMBL/GenBank/DDBJ whole genome shotgun (WGS) entry which is preliminary data.</text>
</comment>